<feature type="transmembrane region" description="Helical" evidence="6">
    <location>
        <begin position="292"/>
        <end position="313"/>
    </location>
</feature>
<keyword evidence="5 6" id="KW-0472">Membrane</keyword>
<evidence type="ECO:0000313" key="9">
    <source>
        <dbReference type="Proteomes" id="UP001154282"/>
    </source>
</evidence>
<feature type="transmembrane region" description="Helical" evidence="6">
    <location>
        <begin position="165"/>
        <end position="190"/>
    </location>
</feature>
<feature type="transmembrane region" description="Helical" evidence="6">
    <location>
        <begin position="109"/>
        <end position="128"/>
    </location>
</feature>
<comment type="subcellular location">
    <subcellularLocation>
        <location evidence="1">Membrane</location>
        <topology evidence="1">Multi-pass membrane protein</topology>
    </subcellularLocation>
</comment>
<dbReference type="SUPFAM" id="SSF103473">
    <property type="entry name" value="MFS general substrate transporter"/>
    <property type="match status" value="1"/>
</dbReference>
<evidence type="ECO:0000313" key="8">
    <source>
        <dbReference type="EMBL" id="CAI0410474.1"/>
    </source>
</evidence>
<sequence length="498" mass="54356">MAHESKVPLLKKQYYENCPGCKVDQLKEAKTGWPVRELISIWILVLSTTLPISSLFPYLYFMVRDFNVATREEDIGYYAGYIGSSFMLARAVTSVIWGVVADRYGRKPVILLGTSAMVVLNILFGLSVNFWMAVTMRALLGCLNGLIGTIKAYASEIFREDQQALGLSTVSTAWGIGLIIGPALGGFLAQPAEKYPNVFSRDSLFGRFPYLLPCVAISIITLGVTIASLWIPVPIIICMILLSQETLHVHKEERTSGDDSYDALETAASGDDGKRPAVAQSLLRNWPLMSAIIVYCVFSLHDMAYSEIFSLWAVSPRKLGGLGYSTADVGETLSVSGLGLLVVQLSLYPYMERLLGPVMVSRLAGALSIPLLASYPFLARFKGFTLHLLLNCASILKNLLAVSIATGLSILQNKAVEQHQRGAANGIAMTAMSLFKAFGPAGGGALPHFGLIWCRFSWGESRQDAAFLPGNQMVFFILNVVEAIGVLLTFKPFLAQRR</sequence>
<dbReference type="InterPro" id="IPR020846">
    <property type="entry name" value="MFS_dom"/>
</dbReference>
<accession>A0AAV0JP41</accession>
<evidence type="ECO:0000256" key="2">
    <source>
        <dbReference type="ARBA" id="ARBA00022448"/>
    </source>
</evidence>
<feature type="transmembrane region" description="Helical" evidence="6">
    <location>
        <begin position="363"/>
        <end position="381"/>
    </location>
</feature>
<organism evidence="8 9">
    <name type="scientific">Linum tenue</name>
    <dbReference type="NCBI Taxonomy" id="586396"/>
    <lineage>
        <taxon>Eukaryota</taxon>
        <taxon>Viridiplantae</taxon>
        <taxon>Streptophyta</taxon>
        <taxon>Embryophyta</taxon>
        <taxon>Tracheophyta</taxon>
        <taxon>Spermatophyta</taxon>
        <taxon>Magnoliopsida</taxon>
        <taxon>eudicotyledons</taxon>
        <taxon>Gunneridae</taxon>
        <taxon>Pentapetalae</taxon>
        <taxon>rosids</taxon>
        <taxon>fabids</taxon>
        <taxon>Malpighiales</taxon>
        <taxon>Linaceae</taxon>
        <taxon>Linum</taxon>
    </lineage>
</organism>
<comment type="caution">
    <text evidence="8">The sequence shown here is derived from an EMBL/GenBank/DDBJ whole genome shotgun (WGS) entry which is preliminary data.</text>
</comment>
<evidence type="ECO:0000256" key="3">
    <source>
        <dbReference type="ARBA" id="ARBA00022692"/>
    </source>
</evidence>
<dbReference type="PROSITE" id="PS50850">
    <property type="entry name" value="MFS"/>
    <property type="match status" value="1"/>
</dbReference>
<dbReference type="CDD" id="cd17330">
    <property type="entry name" value="MFS_SLC46_TetA_like"/>
    <property type="match status" value="1"/>
</dbReference>
<dbReference type="EMBL" id="CAMGYJ010000005">
    <property type="protein sequence ID" value="CAI0410474.1"/>
    <property type="molecule type" value="Genomic_DNA"/>
</dbReference>
<dbReference type="GO" id="GO:0090333">
    <property type="term" value="P:regulation of stomatal closure"/>
    <property type="evidence" value="ECO:0007669"/>
    <property type="project" value="TreeGrafter"/>
</dbReference>
<reference evidence="8" key="1">
    <citation type="submission" date="2022-08" db="EMBL/GenBank/DDBJ databases">
        <authorList>
            <person name="Gutierrez-Valencia J."/>
        </authorList>
    </citation>
    <scope>NUCLEOTIDE SEQUENCE</scope>
</reference>
<feature type="transmembrane region" description="Helical" evidence="6">
    <location>
        <begin position="210"/>
        <end position="242"/>
    </location>
</feature>
<evidence type="ECO:0000256" key="1">
    <source>
        <dbReference type="ARBA" id="ARBA00004141"/>
    </source>
</evidence>
<dbReference type="Gene3D" id="1.20.1250.20">
    <property type="entry name" value="MFS general substrate transporter like domains"/>
    <property type="match status" value="1"/>
</dbReference>
<evidence type="ECO:0000259" key="7">
    <source>
        <dbReference type="PROSITE" id="PS50850"/>
    </source>
</evidence>
<name>A0AAV0JP41_9ROSI</name>
<gene>
    <name evidence="8" type="ORF">LITE_LOCUS14788</name>
</gene>
<dbReference type="InterPro" id="IPR036259">
    <property type="entry name" value="MFS_trans_sf"/>
</dbReference>
<proteinExistence type="predicted"/>
<dbReference type="PANTHER" id="PTHR23504">
    <property type="entry name" value="MAJOR FACILITATOR SUPERFAMILY DOMAIN-CONTAINING PROTEIN 10"/>
    <property type="match status" value="1"/>
</dbReference>
<feature type="transmembrane region" description="Helical" evidence="6">
    <location>
        <begin position="432"/>
        <end position="453"/>
    </location>
</feature>
<dbReference type="Pfam" id="PF07690">
    <property type="entry name" value="MFS_1"/>
    <property type="match status" value="1"/>
</dbReference>
<feature type="domain" description="Major facilitator superfamily (MFS) profile" evidence="7">
    <location>
        <begin position="37"/>
        <end position="497"/>
    </location>
</feature>
<feature type="transmembrane region" description="Helical" evidence="6">
    <location>
        <begin position="39"/>
        <end position="63"/>
    </location>
</feature>
<feature type="transmembrane region" description="Helical" evidence="6">
    <location>
        <begin position="333"/>
        <end position="351"/>
    </location>
</feature>
<keyword evidence="4 6" id="KW-1133">Transmembrane helix</keyword>
<dbReference type="InterPro" id="IPR011701">
    <property type="entry name" value="MFS"/>
</dbReference>
<dbReference type="Proteomes" id="UP001154282">
    <property type="component" value="Unassembled WGS sequence"/>
</dbReference>
<dbReference type="GO" id="GO:0005886">
    <property type="term" value="C:plasma membrane"/>
    <property type="evidence" value="ECO:0007669"/>
    <property type="project" value="TreeGrafter"/>
</dbReference>
<dbReference type="GO" id="GO:0009705">
    <property type="term" value="C:plant-type vacuole membrane"/>
    <property type="evidence" value="ECO:0007669"/>
    <property type="project" value="TreeGrafter"/>
</dbReference>
<keyword evidence="3 6" id="KW-0812">Transmembrane</keyword>
<evidence type="ECO:0000256" key="6">
    <source>
        <dbReference type="SAM" id="Phobius"/>
    </source>
</evidence>
<keyword evidence="2" id="KW-0813">Transport</keyword>
<feature type="transmembrane region" description="Helical" evidence="6">
    <location>
        <begin position="387"/>
        <end position="411"/>
    </location>
</feature>
<dbReference type="AlphaFoldDB" id="A0AAV0JP41"/>
<dbReference type="PANTHER" id="PTHR23504:SF114">
    <property type="entry name" value="PROTEIN ZINC INDUCED FACILITATOR-LIKE 1"/>
    <property type="match status" value="1"/>
</dbReference>
<feature type="transmembrane region" description="Helical" evidence="6">
    <location>
        <begin position="473"/>
        <end position="494"/>
    </location>
</feature>
<evidence type="ECO:0000256" key="5">
    <source>
        <dbReference type="ARBA" id="ARBA00023136"/>
    </source>
</evidence>
<dbReference type="GO" id="GO:0022821">
    <property type="term" value="F:solute:potassium antiporter activity"/>
    <property type="evidence" value="ECO:0007669"/>
    <property type="project" value="TreeGrafter"/>
</dbReference>
<evidence type="ECO:0000256" key="4">
    <source>
        <dbReference type="ARBA" id="ARBA00022989"/>
    </source>
</evidence>
<protein>
    <recommendedName>
        <fullName evidence="7">Major facilitator superfamily (MFS) profile domain-containing protein</fullName>
    </recommendedName>
</protein>
<keyword evidence="9" id="KW-1185">Reference proteome</keyword>
<feature type="transmembrane region" description="Helical" evidence="6">
    <location>
        <begin position="75"/>
        <end position="97"/>
    </location>
</feature>